<sequence>MKISNIMEGTFKDRPNRFTVTFQTSSTEDKAHLRDPGRLKELLIPGVKLLLRPALNPESRKTKYDVIAVWSEGIWVLINSGFHSDLAGELIELGKIPELSDYSVEKREYTFGQSRIDFLLTRPTIKEIPAHDGETQDVEVNAKNKMLLEVKGCTLVEEGWARFPDAPTTRGKRHLEELIKAKKEGINSAVLFLIPREDARIFSPNWEMDPGFSQALHQAEQANVLIIAYSFTLTYQKKELELEPLKKVKIRVKPNKG</sequence>
<dbReference type="Pfam" id="PF17746">
    <property type="entry name" value="SfsA_N"/>
    <property type="match status" value="1"/>
</dbReference>
<dbReference type="HAMAP" id="MF_00095">
    <property type="entry name" value="SfsA"/>
    <property type="match status" value="1"/>
</dbReference>
<evidence type="ECO:0000259" key="2">
    <source>
        <dbReference type="Pfam" id="PF03749"/>
    </source>
</evidence>
<dbReference type="Gene3D" id="3.40.1350.60">
    <property type="match status" value="1"/>
</dbReference>
<gene>
    <name evidence="1 4" type="primary">sfsA</name>
    <name evidence="4" type="ORF">BRM9_0101</name>
</gene>
<dbReference type="STRING" id="2162.BRM9_0101"/>
<dbReference type="EMBL" id="CP006933">
    <property type="protein sequence ID" value="AIS30932.1"/>
    <property type="molecule type" value="Genomic_DNA"/>
</dbReference>
<name>A0A089ZAD4_METFO</name>
<dbReference type="Pfam" id="PF03749">
    <property type="entry name" value="SfsA"/>
    <property type="match status" value="1"/>
</dbReference>
<dbReference type="Proteomes" id="UP000029661">
    <property type="component" value="Chromosome"/>
</dbReference>
<protein>
    <recommendedName>
        <fullName evidence="1">Sugar fermentation stimulation protein homolog</fullName>
    </recommendedName>
</protein>
<dbReference type="GeneID" id="24791249"/>
<dbReference type="OrthoDB" id="34139at2157"/>
<organism evidence="4 5">
    <name type="scientific">Methanobacterium formicicum</name>
    <dbReference type="NCBI Taxonomy" id="2162"/>
    <lineage>
        <taxon>Archaea</taxon>
        <taxon>Methanobacteriati</taxon>
        <taxon>Methanobacteriota</taxon>
        <taxon>Methanomada group</taxon>
        <taxon>Methanobacteria</taxon>
        <taxon>Methanobacteriales</taxon>
        <taxon>Methanobacteriaceae</taxon>
        <taxon>Methanobacterium</taxon>
    </lineage>
</organism>
<dbReference type="AlphaFoldDB" id="A0A089ZAD4"/>
<dbReference type="KEGG" id="mfc:BRM9_0101"/>
<accession>A0A089ZAD4</accession>
<dbReference type="PANTHER" id="PTHR30545:SF2">
    <property type="entry name" value="SUGAR FERMENTATION STIMULATION PROTEIN A"/>
    <property type="match status" value="1"/>
</dbReference>
<dbReference type="PANTHER" id="PTHR30545">
    <property type="entry name" value="SUGAR FERMENTATION STIMULATION PROTEIN A"/>
    <property type="match status" value="1"/>
</dbReference>
<evidence type="ECO:0000256" key="1">
    <source>
        <dbReference type="HAMAP-Rule" id="MF_00095"/>
    </source>
</evidence>
<feature type="domain" description="SfsA N-terminal OB" evidence="3">
    <location>
        <begin position="13"/>
        <end position="78"/>
    </location>
</feature>
<dbReference type="InterPro" id="IPR041465">
    <property type="entry name" value="SfsA_N"/>
</dbReference>
<evidence type="ECO:0000313" key="4">
    <source>
        <dbReference type="EMBL" id="AIS30932.1"/>
    </source>
</evidence>
<dbReference type="InterPro" id="IPR040452">
    <property type="entry name" value="SfsA_C"/>
</dbReference>
<evidence type="ECO:0000259" key="3">
    <source>
        <dbReference type="Pfam" id="PF17746"/>
    </source>
</evidence>
<dbReference type="Gene3D" id="2.40.50.580">
    <property type="match status" value="1"/>
</dbReference>
<proteinExistence type="inferred from homology"/>
<evidence type="ECO:0000313" key="5">
    <source>
        <dbReference type="Proteomes" id="UP000029661"/>
    </source>
</evidence>
<dbReference type="GO" id="GO:0003677">
    <property type="term" value="F:DNA binding"/>
    <property type="evidence" value="ECO:0007669"/>
    <property type="project" value="InterPro"/>
</dbReference>
<feature type="domain" description="Sugar fermentation stimulation protein C-terminal" evidence="2">
    <location>
        <begin position="83"/>
        <end position="235"/>
    </location>
</feature>
<dbReference type="InterPro" id="IPR005224">
    <property type="entry name" value="SfsA"/>
</dbReference>
<comment type="similarity">
    <text evidence="1">Belongs to the SfsA family.</text>
</comment>
<dbReference type="CDD" id="cd22359">
    <property type="entry name" value="SfsA-like_bacterial"/>
    <property type="match status" value="1"/>
</dbReference>
<dbReference type="RefSeq" id="WP_048084403.1">
    <property type="nucleotide sequence ID" value="NZ_CP006933.1"/>
</dbReference>
<reference evidence="4 5" key="1">
    <citation type="submission" date="2013-12" db="EMBL/GenBank/DDBJ databases">
        <title>The complete genome sequence of Methanobacterium sp. BRM9.</title>
        <authorList>
            <consortium name="Pastoral Greenhouse Gas Research Consortium"/>
            <person name="Kelly W.J."/>
            <person name="Leahy S.C."/>
            <person name="Perry R."/>
            <person name="Li D."/>
            <person name="Altermann E."/>
            <person name="Lambie S.C."/>
            <person name="Attwood G.T."/>
        </authorList>
    </citation>
    <scope>NUCLEOTIDE SEQUENCE [LARGE SCALE GENOMIC DNA]</scope>
    <source>
        <strain evidence="4 5">BRM9</strain>
    </source>
</reference>